<dbReference type="Proteomes" id="UP000656042">
    <property type="component" value="Unassembled WGS sequence"/>
</dbReference>
<feature type="active site" description="Proton donor/acceptor" evidence="7">
    <location>
        <position position="346"/>
    </location>
</feature>
<evidence type="ECO:0000256" key="1">
    <source>
        <dbReference type="ARBA" id="ARBA00004752"/>
    </source>
</evidence>
<dbReference type="Gene3D" id="2.40.440.10">
    <property type="entry name" value="L,D-transpeptidase catalytic domain-like"/>
    <property type="match status" value="1"/>
</dbReference>
<keyword evidence="5" id="KW-0012">Acyltransferase</keyword>
<dbReference type="Gene3D" id="2.60.40.3710">
    <property type="match status" value="1"/>
</dbReference>
<dbReference type="PROSITE" id="PS51257">
    <property type="entry name" value="PROKAR_LIPOPROTEIN"/>
    <property type="match status" value="1"/>
</dbReference>
<evidence type="ECO:0000313" key="11">
    <source>
        <dbReference type="Proteomes" id="UP000656042"/>
    </source>
</evidence>
<evidence type="ECO:0000256" key="4">
    <source>
        <dbReference type="ARBA" id="ARBA00022984"/>
    </source>
</evidence>
<dbReference type="Pfam" id="PF03734">
    <property type="entry name" value="YkuD"/>
    <property type="match status" value="1"/>
</dbReference>
<keyword evidence="11" id="KW-1185">Reference proteome</keyword>
<evidence type="ECO:0000313" key="10">
    <source>
        <dbReference type="EMBL" id="GGK87448.1"/>
    </source>
</evidence>
<feature type="region of interest" description="Disordered" evidence="8">
    <location>
        <begin position="37"/>
        <end position="111"/>
    </location>
</feature>
<evidence type="ECO:0000256" key="7">
    <source>
        <dbReference type="PROSITE-ProRule" id="PRU01373"/>
    </source>
</evidence>
<evidence type="ECO:0000256" key="8">
    <source>
        <dbReference type="SAM" id="MobiDB-lite"/>
    </source>
</evidence>
<dbReference type="GO" id="GO:0008360">
    <property type="term" value="P:regulation of cell shape"/>
    <property type="evidence" value="ECO:0007669"/>
    <property type="project" value="UniProtKB-UniRule"/>
</dbReference>
<dbReference type="CDD" id="cd16913">
    <property type="entry name" value="YkuD_like"/>
    <property type="match status" value="1"/>
</dbReference>
<keyword evidence="4 7" id="KW-0573">Peptidoglycan synthesis</keyword>
<dbReference type="GO" id="GO:0071555">
    <property type="term" value="P:cell wall organization"/>
    <property type="evidence" value="ECO:0007669"/>
    <property type="project" value="UniProtKB-UniRule"/>
</dbReference>
<dbReference type="InterPro" id="IPR038063">
    <property type="entry name" value="Transpep_catalytic_dom"/>
</dbReference>
<dbReference type="InterPro" id="IPR005490">
    <property type="entry name" value="LD_TPept_cat_dom"/>
</dbReference>
<dbReference type="GO" id="GO:0018104">
    <property type="term" value="P:peptidoglycan-protein cross-linking"/>
    <property type="evidence" value="ECO:0007669"/>
    <property type="project" value="TreeGrafter"/>
</dbReference>
<comment type="pathway">
    <text evidence="1 7">Cell wall biogenesis; peptidoglycan biosynthesis.</text>
</comment>
<dbReference type="SUPFAM" id="SSF141523">
    <property type="entry name" value="L,D-transpeptidase catalytic domain-like"/>
    <property type="match status" value="1"/>
</dbReference>
<dbReference type="GO" id="GO:0005576">
    <property type="term" value="C:extracellular region"/>
    <property type="evidence" value="ECO:0007669"/>
    <property type="project" value="TreeGrafter"/>
</dbReference>
<feature type="domain" description="L,D-TPase catalytic" evidence="9">
    <location>
        <begin position="266"/>
        <end position="388"/>
    </location>
</feature>
<evidence type="ECO:0000256" key="5">
    <source>
        <dbReference type="ARBA" id="ARBA00023315"/>
    </source>
</evidence>
<keyword evidence="2" id="KW-0808">Transferase</keyword>
<evidence type="ECO:0000259" key="9">
    <source>
        <dbReference type="PROSITE" id="PS52029"/>
    </source>
</evidence>
<dbReference type="Pfam" id="PF17964">
    <property type="entry name" value="Big_10"/>
    <property type="match status" value="1"/>
</dbReference>
<evidence type="ECO:0000256" key="2">
    <source>
        <dbReference type="ARBA" id="ARBA00022679"/>
    </source>
</evidence>
<dbReference type="GO" id="GO:0016746">
    <property type="term" value="F:acyltransferase activity"/>
    <property type="evidence" value="ECO:0007669"/>
    <property type="project" value="UniProtKB-KW"/>
</dbReference>
<name>A0A8J3BX40_9ACTN</name>
<evidence type="ECO:0000256" key="3">
    <source>
        <dbReference type="ARBA" id="ARBA00022960"/>
    </source>
</evidence>
<dbReference type="PANTHER" id="PTHR30582:SF2">
    <property type="entry name" value="L,D-TRANSPEPTIDASE YCIB-RELATED"/>
    <property type="match status" value="1"/>
</dbReference>
<sequence length="416" mass="44875">MDISGIRSTGGFGPRRWRTLAAVAAAGIVLLSAGCSGGRSPSWQDGGSAGDGAGSGAAQSASPPPPESTVAVTSPESGATDVIAVTDVKYKSEDPENTSLTVTGADGKEVDGTLDKDDQVWHPSSALAYGETFTVKVNGTASGDKIGTASSTFTTMAKPSNLVRVSSFLGDNQTVGVGMPLIIKFGRSIPESYRDDVQRRMTVTAKPAQEGIWHWISPTEVHYRPKEYWKPYTKIFYKVQLAGVPMGDGWYGRSDLTVDMKIGRSFTMTVSNKTKKMTVKQDGTTIKTIPVSLGKKSTPSSSGTMVIIEKKRHTVFDTTDELPKEDAYRTEIDYAQRITWSGQFIHAAPWSEGVQGKENVSHGCVNVSMKMGEWLFSRTLMGDPITVSGTDRPLQNGNGWTDWNMSWSEYKKGSAI</sequence>
<dbReference type="CDD" id="cd13432">
    <property type="entry name" value="LDT_IgD_like_2"/>
    <property type="match status" value="1"/>
</dbReference>
<gene>
    <name evidence="10" type="ORF">GCM10012284_21890</name>
</gene>
<dbReference type="Gene3D" id="2.60.40.3780">
    <property type="match status" value="1"/>
</dbReference>
<dbReference type="PANTHER" id="PTHR30582">
    <property type="entry name" value="L,D-TRANSPEPTIDASE"/>
    <property type="match status" value="1"/>
</dbReference>
<proteinExistence type="predicted"/>
<comment type="caution">
    <text evidence="10">The sequence shown here is derived from an EMBL/GenBank/DDBJ whole genome shotgun (WGS) entry which is preliminary data.</text>
</comment>
<dbReference type="UniPathway" id="UPA00219"/>
<dbReference type="RefSeq" id="WP_189079022.1">
    <property type="nucleotide sequence ID" value="NZ_BMMX01000006.1"/>
</dbReference>
<keyword evidence="6 7" id="KW-0961">Cell wall biogenesis/degradation</keyword>
<feature type="active site" description="Nucleophile" evidence="7">
    <location>
        <position position="364"/>
    </location>
</feature>
<dbReference type="EMBL" id="BMMX01000006">
    <property type="protein sequence ID" value="GGK87448.1"/>
    <property type="molecule type" value="Genomic_DNA"/>
</dbReference>
<dbReference type="InterPro" id="IPR050979">
    <property type="entry name" value="LD-transpeptidase"/>
</dbReference>
<dbReference type="InterPro" id="IPR041280">
    <property type="entry name" value="Big_10"/>
</dbReference>
<evidence type="ECO:0000256" key="6">
    <source>
        <dbReference type="ARBA" id="ARBA00023316"/>
    </source>
</evidence>
<dbReference type="GO" id="GO:0071972">
    <property type="term" value="F:peptidoglycan L,D-transpeptidase activity"/>
    <property type="evidence" value="ECO:0007669"/>
    <property type="project" value="TreeGrafter"/>
</dbReference>
<keyword evidence="3 7" id="KW-0133">Cell shape</keyword>
<reference evidence="10" key="1">
    <citation type="journal article" date="2014" name="Int. J. Syst. Evol. Microbiol.">
        <title>Complete genome sequence of Corynebacterium casei LMG S-19264T (=DSM 44701T), isolated from a smear-ripened cheese.</title>
        <authorList>
            <consortium name="US DOE Joint Genome Institute (JGI-PGF)"/>
            <person name="Walter F."/>
            <person name="Albersmeier A."/>
            <person name="Kalinowski J."/>
            <person name="Ruckert C."/>
        </authorList>
    </citation>
    <scope>NUCLEOTIDE SEQUENCE</scope>
    <source>
        <strain evidence="10">CGMCC 4.7299</strain>
    </source>
</reference>
<organism evidence="10 11">
    <name type="scientific">Mangrovihabitans endophyticus</name>
    <dbReference type="NCBI Taxonomy" id="1751298"/>
    <lineage>
        <taxon>Bacteria</taxon>
        <taxon>Bacillati</taxon>
        <taxon>Actinomycetota</taxon>
        <taxon>Actinomycetes</taxon>
        <taxon>Micromonosporales</taxon>
        <taxon>Micromonosporaceae</taxon>
        <taxon>Mangrovihabitans</taxon>
    </lineage>
</organism>
<accession>A0A8J3BX40</accession>
<dbReference type="AlphaFoldDB" id="A0A8J3BX40"/>
<dbReference type="PROSITE" id="PS52029">
    <property type="entry name" value="LD_TPASE"/>
    <property type="match status" value="1"/>
</dbReference>
<protein>
    <recommendedName>
        <fullName evidence="9">L,D-TPase catalytic domain-containing protein</fullName>
    </recommendedName>
</protein>
<reference evidence="10" key="2">
    <citation type="submission" date="2020-09" db="EMBL/GenBank/DDBJ databases">
        <authorList>
            <person name="Sun Q."/>
            <person name="Zhou Y."/>
        </authorList>
    </citation>
    <scope>NUCLEOTIDE SEQUENCE</scope>
    <source>
        <strain evidence="10">CGMCC 4.7299</strain>
    </source>
</reference>